<dbReference type="PANTHER" id="PTHR12215">
    <property type="entry name" value="PHOSPHOPANTETHEINE TRANSFERASE"/>
    <property type="match status" value="1"/>
</dbReference>
<evidence type="ECO:0000259" key="3">
    <source>
        <dbReference type="Pfam" id="PF22624"/>
    </source>
</evidence>
<keyword evidence="2" id="KW-0808">Transferase</keyword>
<evidence type="ECO:0000256" key="1">
    <source>
        <dbReference type="ARBA" id="ARBA00013172"/>
    </source>
</evidence>
<protein>
    <recommendedName>
        <fullName evidence="1">holo-[acyl-carrier-protein] synthase</fullName>
        <ecNumber evidence="1">2.7.8.7</ecNumber>
    </recommendedName>
</protein>
<name>A0ABQ7GYN7_DUNSA</name>
<evidence type="ECO:0000256" key="2">
    <source>
        <dbReference type="ARBA" id="ARBA00022679"/>
    </source>
</evidence>
<dbReference type="Proteomes" id="UP000815325">
    <property type="component" value="Unassembled WGS sequence"/>
</dbReference>
<dbReference type="InterPro" id="IPR050559">
    <property type="entry name" value="P-Pant_transferase_sf"/>
</dbReference>
<dbReference type="Pfam" id="PF22624">
    <property type="entry name" value="AASDHPPT_N"/>
    <property type="match status" value="1"/>
</dbReference>
<evidence type="ECO:0000313" key="4">
    <source>
        <dbReference type="EMBL" id="KAF5839726.1"/>
    </source>
</evidence>
<keyword evidence="5" id="KW-1185">Reference proteome</keyword>
<dbReference type="Gene3D" id="3.90.470.20">
    <property type="entry name" value="4'-phosphopantetheinyl transferase domain"/>
    <property type="match status" value="1"/>
</dbReference>
<dbReference type="EMBL" id="MU069534">
    <property type="protein sequence ID" value="KAF5839726.1"/>
    <property type="molecule type" value="Genomic_DNA"/>
</dbReference>
<accession>A0ABQ7GYN7</accession>
<feature type="domain" description="4'-phosphopantetheinyl transferase N-terminal" evidence="3">
    <location>
        <begin position="14"/>
        <end position="98"/>
    </location>
</feature>
<dbReference type="SUPFAM" id="SSF56214">
    <property type="entry name" value="4'-phosphopantetheinyl transferase"/>
    <property type="match status" value="1"/>
</dbReference>
<dbReference type="PANTHER" id="PTHR12215:SF10">
    <property type="entry name" value="L-AMINOADIPATE-SEMIALDEHYDE DEHYDROGENASE-PHOSPHOPANTETHEINYL TRANSFERASE"/>
    <property type="match status" value="1"/>
</dbReference>
<gene>
    <name evidence="4" type="ORF">DUNSADRAFT_18726</name>
</gene>
<sequence length="107" mass="12179">MLRLAVETAAWDANQLESFLAYLPAHEQEEVMRFFQVEDKKRALASRLLQRAAISAVCGVPLMPPAAIEVQRTKGRRPFTLNRAPDSAPNWNFNVSHEVLWREHPGL</sequence>
<evidence type="ECO:0000313" key="5">
    <source>
        <dbReference type="Proteomes" id="UP000815325"/>
    </source>
</evidence>
<organism evidence="4 5">
    <name type="scientific">Dunaliella salina</name>
    <name type="common">Green alga</name>
    <name type="synonym">Protococcus salinus</name>
    <dbReference type="NCBI Taxonomy" id="3046"/>
    <lineage>
        <taxon>Eukaryota</taxon>
        <taxon>Viridiplantae</taxon>
        <taxon>Chlorophyta</taxon>
        <taxon>core chlorophytes</taxon>
        <taxon>Chlorophyceae</taxon>
        <taxon>CS clade</taxon>
        <taxon>Chlamydomonadales</taxon>
        <taxon>Dunaliellaceae</taxon>
        <taxon>Dunaliella</taxon>
    </lineage>
</organism>
<reference evidence="4" key="1">
    <citation type="submission" date="2017-08" db="EMBL/GenBank/DDBJ databases">
        <authorList>
            <person name="Polle J.E."/>
            <person name="Barry K."/>
            <person name="Cushman J."/>
            <person name="Schmutz J."/>
            <person name="Tran D."/>
            <person name="Hathwaick L.T."/>
            <person name="Yim W.C."/>
            <person name="Jenkins J."/>
            <person name="Mckie-Krisberg Z.M."/>
            <person name="Prochnik S."/>
            <person name="Lindquist E."/>
            <person name="Dockter R.B."/>
            <person name="Adam C."/>
            <person name="Molina H."/>
            <person name="Bunkerborg J."/>
            <person name="Jin E."/>
            <person name="Buchheim M."/>
            <person name="Magnuson J."/>
        </authorList>
    </citation>
    <scope>NUCLEOTIDE SEQUENCE</scope>
    <source>
        <strain evidence="4">CCAP 19/18</strain>
    </source>
</reference>
<comment type="caution">
    <text evidence="4">The sequence shown here is derived from an EMBL/GenBank/DDBJ whole genome shotgun (WGS) entry which is preliminary data.</text>
</comment>
<dbReference type="EC" id="2.7.8.7" evidence="1"/>
<proteinExistence type="predicted"/>
<dbReference type="InterPro" id="IPR055066">
    <property type="entry name" value="AASDHPPT_N"/>
</dbReference>
<dbReference type="InterPro" id="IPR037143">
    <property type="entry name" value="4-PPantetheinyl_Trfase_dom_sf"/>
</dbReference>